<organism evidence="2 3">
    <name type="scientific">Endozoicomonas montiporae</name>
    <dbReference type="NCBI Taxonomy" id="1027273"/>
    <lineage>
        <taxon>Bacteria</taxon>
        <taxon>Pseudomonadati</taxon>
        <taxon>Pseudomonadota</taxon>
        <taxon>Gammaproteobacteria</taxon>
        <taxon>Oceanospirillales</taxon>
        <taxon>Endozoicomonadaceae</taxon>
        <taxon>Endozoicomonas</taxon>
    </lineage>
</organism>
<dbReference type="EMBL" id="JOKG01000002">
    <property type="protein sequence ID" value="KEQ14901.1"/>
    <property type="molecule type" value="Genomic_DNA"/>
</dbReference>
<sequence>MLLSGWRKPRFWLLLITVTALFTNAGCTNLPKNVQRTESHAFTTTENTLIGTHIKETLKSHSQNETGFYPLSNGLDAMATRLALIDAAQKSIDVQYYLYKNDLAGQLFTKRLLHAADKGVRVRMLLDDLGASDKDRMLSVLNQHPNIEVRLFNPVTTRGLLRSLNLVTDFSRINRRMHNKSFIVDNQIAIIGGRNIGDEYFDASVVEFADLDMVQIGAAVPDISVDFDEYWNSDYSYPAETIIKGHDVSDKKRTRLMRKLEKAMQTPEGQQYFMRLQNAPLIENLRKGDLQWFWGQASVYADMPDKIELVDIDSSIHLTPRLEPYFQKAQEEVIMVSAYFVPGKEGMAFIRSMVERGVRVTIVTNSLASTDVALVHTGYSQYRSELLDLGVVLIEMKPSLSEKKKFIQGSSSRASLHAKTYIIDGSIVFVGSLNLDPRSVRLNTENGVIYHSPELVRYMKEEMLGADRNLYWLLQKNGNTIEWINGQGEVDATTDPETSWLLRTGIRLMSIFPIESQL</sequence>
<evidence type="ECO:0000259" key="1">
    <source>
        <dbReference type="PROSITE" id="PS50035"/>
    </source>
</evidence>
<accession>A0A081N8X8</accession>
<dbReference type="SUPFAM" id="SSF56024">
    <property type="entry name" value="Phospholipase D/nuclease"/>
    <property type="match status" value="2"/>
</dbReference>
<keyword evidence="3" id="KW-1185">Reference proteome</keyword>
<dbReference type="Proteomes" id="UP000028006">
    <property type="component" value="Unassembled WGS sequence"/>
</dbReference>
<evidence type="ECO:0000313" key="3">
    <source>
        <dbReference type="Proteomes" id="UP000028006"/>
    </source>
</evidence>
<dbReference type="Gene3D" id="3.30.870.10">
    <property type="entry name" value="Endonuclease Chain A"/>
    <property type="match status" value="2"/>
</dbReference>
<feature type="domain" description="PLD phosphodiesterase" evidence="1">
    <location>
        <begin position="173"/>
        <end position="200"/>
    </location>
</feature>
<feature type="domain" description="PLD phosphodiesterase" evidence="1">
    <location>
        <begin position="412"/>
        <end position="439"/>
    </location>
</feature>
<dbReference type="AlphaFoldDB" id="A0A081N8X8"/>
<name>A0A081N8X8_9GAMM</name>
<dbReference type="PANTHER" id="PTHR21248">
    <property type="entry name" value="CARDIOLIPIN SYNTHASE"/>
    <property type="match status" value="1"/>
</dbReference>
<dbReference type="Pfam" id="PF13091">
    <property type="entry name" value="PLDc_2"/>
    <property type="match status" value="2"/>
</dbReference>
<dbReference type="InterPro" id="IPR025202">
    <property type="entry name" value="PLD-like_dom"/>
</dbReference>
<dbReference type="CDD" id="cd09113">
    <property type="entry name" value="PLDc_ymdC_like_2"/>
    <property type="match status" value="1"/>
</dbReference>
<dbReference type="SMART" id="SM00155">
    <property type="entry name" value="PLDc"/>
    <property type="match status" value="2"/>
</dbReference>
<proteinExistence type="predicted"/>
<reference evidence="2 3" key="1">
    <citation type="submission" date="2014-06" db="EMBL/GenBank/DDBJ databases">
        <title>Whole Genome Sequences of Three Symbiotic Endozoicomonas Bacteria.</title>
        <authorList>
            <person name="Neave M.J."/>
            <person name="Apprill A."/>
            <person name="Voolstra C.R."/>
        </authorList>
    </citation>
    <scope>NUCLEOTIDE SEQUENCE [LARGE SCALE GENOMIC DNA]</scope>
    <source>
        <strain evidence="2 3">LMG 24815</strain>
    </source>
</reference>
<dbReference type="GO" id="GO:0032049">
    <property type="term" value="P:cardiolipin biosynthetic process"/>
    <property type="evidence" value="ECO:0007669"/>
    <property type="project" value="UniProtKB-ARBA"/>
</dbReference>
<dbReference type="eggNOG" id="COG1502">
    <property type="taxonomic scope" value="Bacteria"/>
</dbReference>
<comment type="caution">
    <text evidence="2">The sequence shown here is derived from an EMBL/GenBank/DDBJ whole genome shotgun (WGS) entry which is preliminary data.</text>
</comment>
<evidence type="ECO:0000313" key="2">
    <source>
        <dbReference type="EMBL" id="KEQ14901.1"/>
    </source>
</evidence>
<dbReference type="GO" id="GO:0030572">
    <property type="term" value="F:phosphatidyltransferase activity"/>
    <property type="evidence" value="ECO:0007669"/>
    <property type="project" value="UniProtKB-ARBA"/>
</dbReference>
<protein>
    <recommendedName>
        <fullName evidence="1">PLD phosphodiesterase domain-containing protein</fullName>
    </recommendedName>
</protein>
<dbReference type="CDD" id="cd09111">
    <property type="entry name" value="PLDc_ymdC_like_1"/>
    <property type="match status" value="1"/>
</dbReference>
<gene>
    <name evidence="2" type="ORF">GZ77_11630</name>
</gene>
<dbReference type="PANTHER" id="PTHR21248:SF12">
    <property type="entry name" value="CARDIOLIPIN SYNTHASE C"/>
    <property type="match status" value="1"/>
</dbReference>
<dbReference type="InterPro" id="IPR001736">
    <property type="entry name" value="PLipase_D/transphosphatidylase"/>
</dbReference>
<dbReference type="PROSITE" id="PS50035">
    <property type="entry name" value="PLD"/>
    <property type="match status" value="2"/>
</dbReference>